<reference evidence="2 3" key="1">
    <citation type="submission" date="2024-06" db="EMBL/GenBank/DDBJ databases">
        <title>The Natural Products Discovery Center: Release of the First 8490 Sequenced Strains for Exploring Actinobacteria Biosynthetic Diversity.</title>
        <authorList>
            <person name="Kalkreuter E."/>
            <person name="Kautsar S.A."/>
            <person name="Yang D."/>
            <person name="Bader C.D."/>
            <person name="Teijaro C.N."/>
            <person name="Fluegel L."/>
            <person name="Davis C.M."/>
            <person name="Simpson J.R."/>
            <person name="Lauterbach L."/>
            <person name="Steele A.D."/>
            <person name="Gui C."/>
            <person name="Meng S."/>
            <person name="Li G."/>
            <person name="Viehrig K."/>
            <person name="Ye F."/>
            <person name="Su P."/>
            <person name="Kiefer A.F."/>
            <person name="Nichols A."/>
            <person name="Cepeda A.J."/>
            <person name="Yan W."/>
            <person name="Fan B."/>
            <person name="Jiang Y."/>
            <person name="Adhikari A."/>
            <person name="Zheng C.-J."/>
            <person name="Schuster L."/>
            <person name="Cowan T.M."/>
            <person name="Smanski M.J."/>
            <person name="Chevrette M.G."/>
            <person name="De Carvalho L.P.S."/>
            <person name="Shen B."/>
        </authorList>
    </citation>
    <scope>NUCLEOTIDE SEQUENCE [LARGE SCALE GENOMIC DNA]</scope>
    <source>
        <strain evidence="2 3">NPDC046838</strain>
    </source>
</reference>
<evidence type="ECO:0008006" key="4">
    <source>
        <dbReference type="Google" id="ProtNLM"/>
    </source>
</evidence>
<dbReference type="RefSeq" id="WP_359352673.1">
    <property type="nucleotide sequence ID" value="NZ_JBEYXV010000012.1"/>
</dbReference>
<organism evidence="2 3">
    <name type="scientific">Streptomyces atriruber</name>
    <dbReference type="NCBI Taxonomy" id="545121"/>
    <lineage>
        <taxon>Bacteria</taxon>
        <taxon>Bacillati</taxon>
        <taxon>Actinomycetota</taxon>
        <taxon>Actinomycetes</taxon>
        <taxon>Kitasatosporales</taxon>
        <taxon>Streptomycetaceae</taxon>
        <taxon>Streptomyces</taxon>
    </lineage>
</organism>
<comment type="caution">
    <text evidence="2">The sequence shown here is derived from an EMBL/GenBank/DDBJ whole genome shotgun (WGS) entry which is preliminary data.</text>
</comment>
<feature type="transmembrane region" description="Helical" evidence="1">
    <location>
        <begin position="93"/>
        <end position="110"/>
    </location>
</feature>
<keyword evidence="1" id="KW-0472">Membrane</keyword>
<dbReference type="Proteomes" id="UP001551176">
    <property type="component" value="Unassembled WGS sequence"/>
</dbReference>
<proteinExistence type="predicted"/>
<keyword evidence="1" id="KW-1133">Transmembrane helix</keyword>
<keyword evidence="1" id="KW-0812">Transmembrane</keyword>
<gene>
    <name evidence="2" type="ORF">ABZ921_24365</name>
</gene>
<protein>
    <recommendedName>
        <fullName evidence="4">Integral membrane protein</fullName>
    </recommendedName>
</protein>
<dbReference type="EMBL" id="JBEYXV010000012">
    <property type="protein sequence ID" value="MEU6823780.1"/>
    <property type="molecule type" value="Genomic_DNA"/>
</dbReference>
<keyword evidence="3" id="KW-1185">Reference proteome</keyword>
<sequence length="141" mass="15090">MMHDEPRTDPADQLAVINSAPDLSRSASVGERVTGVITLVALYAGLVISLESDLPPVAGAAVFVAATMLLLTWNGHHDGAARRRPHTRVEMAVRFCGVVFLCMPGAELIFDEGPDSLTGHLISAALPTAAAAVYFLLRWRR</sequence>
<feature type="transmembrane region" description="Helical" evidence="1">
    <location>
        <begin position="33"/>
        <end position="50"/>
    </location>
</feature>
<feature type="transmembrane region" description="Helical" evidence="1">
    <location>
        <begin position="56"/>
        <end position="73"/>
    </location>
</feature>
<evidence type="ECO:0000256" key="1">
    <source>
        <dbReference type="SAM" id="Phobius"/>
    </source>
</evidence>
<evidence type="ECO:0000313" key="3">
    <source>
        <dbReference type="Proteomes" id="UP001551176"/>
    </source>
</evidence>
<feature type="transmembrane region" description="Helical" evidence="1">
    <location>
        <begin position="116"/>
        <end position="137"/>
    </location>
</feature>
<name>A0ABV3BSQ4_9ACTN</name>
<evidence type="ECO:0000313" key="2">
    <source>
        <dbReference type="EMBL" id="MEU6823780.1"/>
    </source>
</evidence>
<accession>A0ABV3BSQ4</accession>